<accession>A0AA88VUB9</accession>
<evidence type="ECO:0000256" key="5">
    <source>
        <dbReference type="ARBA" id="ARBA00022723"/>
    </source>
</evidence>
<protein>
    <submittedName>
        <fullName evidence="12">Uncharacterized protein</fullName>
    </submittedName>
</protein>
<reference evidence="12" key="1">
    <citation type="submission" date="2022-12" db="EMBL/GenBank/DDBJ databases">
        <title>Draft genome assemblies for two species of Escallonia (Escalloniales).</title>
        <authorList>
            <person name="Chanderbali A."/>
            <person name="Dervinis C."/>
            <person name="Anghel I."/>
            <person name="Soltis D."/>
            <person name="Soltis P."/>
            <person name="Zapata F."/>
        </authorList>
    </citation>
    <scope>NUCLEOTIDE SEQUENCE</scope>
    <source>
        <strain evidence="12">UCBG64.0493</strain>
        <tissue evidence="12">Leaf</tissue>
    </source>
</reference>
<keyword evidence="4 11" id="KW-0812">Transmembrane</keyword>
<dbReference type="AlphaFoldDB" id="A0AA88VUB9"/>
<dbReference type="GO" id="GO:0016705">
    <property type="term" value="F:oxidoreductase activity, acting on paired donors, with incorporation or reduction of molecular oxygen"/>
    <property type="evidence" value="ECO:0007669"/>
    <property type="project" value="InterPro"/>
</dbReference>
<evidence type="ECO:0000256" key="7">
    <source>
        <dbReference type="ARBA" id="ARBA00023002"/>
    </source>
</evidence>
<sequence>MESLLSFTAAIFACTFALLIFLCHYFLQAPNVAKRMPPEAAGAWPIIDMYGPIFTIKLGVHRALVVSDWKMAKECLTTNDVVFASRPKSVAS</sequence>
<comment type="subcellular location">
    <subcellularLocation>
        <location evidence="2">Membrane</location>
    </subcellularLocation>
</comment>
<keyword evidence="10 11" id="KW-0472">Membrane</keyword>
<dbReference type="PANTHER" id="PTHR47947:SF26">
    <property type="entry name" value="CYTOCHROME P450"/>
    <property type="match status" value="1"/>
</dbReference>
<dbReference type="Proteomes" id="UP001188597">
    <property type="component" value="Unassembled WGS sequence"/>
</dbReference>
<comment type="caution">
    <text evidence="12">The sequence shown here is derived from an EMBL/GenBank/DDBJ whole genome shotgun (WGS) entry which is preliminary data.</text>
</comment>
<gene>
    <name evidence="12" type="ORF">RJ639_007405</name>
</gene>
<dbReference type="GO" id="GO:0004497">
    <property type="term" value="F:monooxygenase activity"/>
    <property type="evidence" value="ECO:0007669"/>
    <property type="project" value="UniProtKB-KW"/>
</dbReference>
<evidence type="ECO:0000256" key="6">
    <source>
        <dbReference type="ARBA" id="ARBA00022989"/>
    </source>
</evidence>
<keyword evidence="9" id="KW-0503">Monooxygenase</keyword>
<dbReference type="InterPro" id="IPR050651">
    <property type="entry name" value="Plant_Cytochrome_P450_Monoox"/>
</dbReference>
<keyword evidence="6 11" id="KW-1133">Transmembrane helix</keyword>
<dbReference type="InterPro" id="IPR036396">
    <property type="entry name" value="Cyt_P450_sf"/>
</dbReference>
<dbReference type="GO" id="GO:0016020">
    <property type="term" value="C:membrane"/>
    <property type="evidence" value="ECO:0007669"/>
    <property type="project" value="UniProtKB-SubCell"/>
</dbReference>
<evidence type="ECO:0000256" key="2">
    <source>
        <dbReference type="ARBA" id="ARBA00004370"/>
    </source>
</evidence>
<dbReference type="Gene3D" id="1.10.630.10">
    <property type="entry name" value="Cytochrome P450"/>
    <property type="match status" value="1"/>
</dbReference>
<keyword evidence="8" id="KW-0408">Iron</keyword>
<keyword evidence="5" id="KW-0479">Metal-binding</keyword>
<dbReference type="GO" id="GO:0005506">
    <property type="term" value="F:iron ion binding"/>
    <property type="evidence" value="ECO:0007669"/>
    <property type="project" value="InterPro"/>
</dbReference>
<evidence type="ECO:0000256" key="9">
    <source>
        <dbReference type="ARBA" id="ARBA00023033"/>
    </source>
</evidence>
<evidence type="ECO:0000256" key="10">
    <source>
        <dbReference type="ARBA" id="ARBA00023136"/>
    </source>
</evidence>
<comment type="cofactor">
    <cofactor evidence="1">
        <name>heme</name>
        <dbReference type="ChEBI" id="CHEBI:30413"/>
    </cofactor>
</comment>
<dbReference type="InterPro" id="IPR002401">
    <property type="entry name" value="Cyt_P450_E_grp-I"/>
</dbReference>
<dbReference type="GO" id="GO:0020037">
    <property type="term" value="F:heme binding"/>
    <property type="evidence" value="ECO:0007669"/>
    <property type="project" value="InterPro"/>
</dbReference>
<keyword evidence="3" id="KW-0349">Heme</keyword>
<dbReference type="EMBL" id="JAVXUP010001133">
    <property type="protein sequence ID" value="KAK3015596.1"/>
    <property type="molecule type" value="Genomic_DNA"/>
</dbReference>
<evidence type="ECO:0000256" key="3">
    <source>
        <dbReference type="ARBA" id="ARBA00022617"/>
    </source>
</evidence>
<keyword evidence="13" id="KW-1185">Reference proteome</keyword>
<feature type="transmembrane region" description="Helical" evidence="11">
    <location>
        <begin position="6"/>
        <end position="27"/>
    </location>
</feature>
<dbReference type="PRINTS" id="PR00463">
    <property type="entry name" value="EP450I"/>
</dbReference>
<organism evidence="12 13">
    <name type="scientific">Escallonia herrerae</name>
    <dbReference type="NCBI Taxonomy" id="1293975"/>
    <lineage>
        <taxon>Eukaryota</taxon>
        <taxon>Viridiplantae</taxon>
        <taxon>Streptophyta</taxon>
        <taxon>Embryophyta</taxon>
        <taxon>Tracheophyta</taxon>
        <taxon>Spermatophyta</taxon>
        <taxon>Magnoliopsida</taxon>
        <taxon>eudicotyledons</taxon>
        <taxon>Gunneridae</taxon>
        <taxon>Pentapetalae</taxon>
        <taxon>asterids</taxon>
        <taxon>campanulids</taxon>
        <taxon>Escalloniales</taxon>
        <taxon>Escalloniaceae</taxon>
        <taxon>Escallonia</taxon>
    </lineage>
</organism>
<evidence type="ECO:0000256" key="8">
    <source>
        <dbReference type="ARBA" id="ARBA00023004"/>
    </source>
</evidence>
<evidence type="ECO:0000256" key="11">
    <source>
        <dbReference type="SAM" id="Phobius"/>
    </source>
</evidence>
<keyword evidence="7" id="KW-0560">Oxidoreductase</keyword>
<evidence type="ECO:0000256" key="1">
    <source>
        <dbReference type="ARBA" id="ARBA00001971"/>
    </source>
</evidence>
<proteinExistence type="predicted"/>
<name>A0AA88VUB9_9ASTE</name>
<dbReference type="PANTHER" id="PTHR47947">
    <property type="entry name" value="CYTOCHROME P450 82C3-RELATED"/>
    <property type="match status" value="1"/>
</dbReference>
<evidence type="ECO:0000313" key="12">
    <source>
        <dbReference type="EMBL" id="KAK3015596.1"/>
    </source>
</evidence>
<dbReference type="SUPFAM" id="SSF48264">
    <property type="entry name" value="Cytochrome P450"/>
    <property type="match status" value="1"/>
</dbReference>
<evidence type="ECO:0000256" key="4">
    <source>
        <dbReference type="ARBA" id="ARBA00022692"/>
    </source>
</evidence>
<evidence type="ECO:0000313" key="13">
    <source>
        <dbReference type="Proteomes" id="UP001188597"/>
    </source>
</evidence>